<dbReference type="CDD" id="cd00616">
    <property type="entry name" value="AHBA_syn"/>
    <property type="match status" value="1"/>
</dbReference>
<dbReference type="InterPro" id="IPR015421">
    <property type="entry name" value="PyrdxlP-dep_Trfase_major"/>
</dbReference>
<dbReference type="PANTHER" id="PTHR30244">
    <property type="entry name" value="TRANSAMINASE"/>
    <property type="match status" value="1"/>
</dbReference>
<dbReference type="InterPro" id="IPR000653">
    <property type="entry name" value="DegT/StrS_aminotransferase"/>
</dbReference>
<dbReference type="GO" id="GO:0008483">
    <property type="term" value="F:transaminase activity"/>
    <property type="evidence" value="ECO:0007669"/>
    <property type="project" value="UniProtKB-KW"/>
</dbReference>
<dbReference type="PIRSF" id="PIRSF000390">
    <property type="entry name" value="PLP_StrS"/>
    <property type="match status" value="1"/>
</dbReference>
<reference evidence="5" key="1">
    <citation type="journal article" date="2019" name="Int. J. Syst. Evol. Microbiol.">
        <title>The Global Catalogue of Microorganisms (GCM) 10K type strain sequencing project: providing services to taxonomists for standard genome sequencing and annotation.</title>
        <authorList>
            <consortium name="The Broad Institute Genomics Platform"/>
            <consortium name="The Broad Institute Genome Sequencing Center for Infectious Disease"/>
            <person name="Wu L."/>
            <person name="Ma J."/>
        </authorList>
    </citation>
    <scope>NUCLEOTIDE SEQUENCE [LARGE SCALE GENOMIC DNA]</scope>
    <source>
        <strain evidence="5">JCM 16929</strain>
    </source>
</reference>
<evidence type="ECO:0000256" key="3">
    <source>
        <dbReference type="RuleBase" id="RU004508"/>
    </source>
</evidence>
<dbReference type="Proteomes" id="UP001501490">
    <property type="component" value="Unassembled WGS sequence"/>
</dbReference>
<dbReference type="EMBL" id="BAABAB010000029">
    <property type="protein sequence ID" value="GAA3632495.1"/>
    <property type="molecule type" value="Genomic_DNA"/>
</dbReference>
<gene>
    <name evidence="4" type="ORF">GCM10022236_38810</name>
</gene>
<keyword evidence="5" id="KW-1185">Reference proteome</keyword>
<protein>
    <submittedName>
        <fullName evidence="4">DegT/DnrJ/EryC1/StrS family aminotransferase</fullName>
    </submittedName>
</protein>
<dbReference type="InterPro" id="IPR015422">
    <property type="entry name" value="PyrdxlP-dep_Trfase_small"/>
</dbReference>
<name>A0ABP7AHF2_9ACTN</name>
<dbReference type="InterPro" id="IPR015424">
    <property type="entry name" value="PyrdxlP-dep_Trfase"/>
</dbReference>
<evidence type="ECO:0000256" key="1">
    <source>
        <dbReference type="ARBA" id="ARBA00022898"/>
    </source>
</evidence>
<sequence>MSIPLVDLAAQHAEVAEEIEAGLADVFATTAFIGGKAVGEFELAYADFTQVSHCIGVANGTDALELALRGVGVQAGGEVILPANTFIATAEAVSRIGAIPVLVDVDPDYLLIDPNLVAAAITKRTQAIVPVHLFGQVAPVEKIIEIAAPLGIPVVEDAAQSQGATRFGRFAGGLGDAAGTSFYPGKNLGAAGDAGAVTTNRADVAERVRLIGAHGSAKKYVHDVVGFNSRLDTVQAVVLKAKLARLAGWNELRRAAAARYTELLADVPGVRTPNSMPGNNDVWHLYVVRVPNRDAVLHSLHEAGIGAGIHYPYPLHLTRAYAGLGYQFGDFPVSERAANEILSLPLFPHITQAQQRQVVEALRTLRPRAVKGTLVEVALGPLSQVSI</sequence>
<dbReference type="PANTHER" id="PTHR30244:SF36">
    <property type="entry name" value="3-OXO-GLUCOSE-6-PHOSPHATE:GLUTAMATE AMINOTRANSFERASE"/>
    <property type="match status" value="1"/>
</dbReference>
<accession>A0ABP7AHF2</accession>
<dbReference type="Gene3D" id="3.40.640.10">
    <property type="entry name" value="Type I PLP-dependent aspartate aminotransferase-like (Major domain)"/>
    <property type="match status" value="1"/>
</dbReference>
<dbReference type="SUPFAM" id="SSF53383">
    <property type="entry name" value="PLP-dependent transferases"/>
    <property type="match status" value="1"/>
</dbReference>
<evidence type="ECO:0000256" key="2">
    <source>
        <dbReference type="ARBA" id="ARBA00037999"/>
    </source>
</evidence>
<keyword evidence="4" id="KW-0032">Aminotransferase</keyword>
<proteinExistence type="inferred from homology"/>
<keyword evidence="1 3" id="KW-0663">Pyridoxal phosphate</keyword>
<keyword evidence="4" id="KW-0808">Transferase</keyword>
<comment type="similarity">
    <text evidence="2 3">Belongs to the DegT/DnrJ/EryC1 family.</text>
</comment>
<dbReference type="RefSeq" id="WP_344807669.1">
    <property type="nucleotide sequence ID" value="NZ_BAABAB010000029.1"/>
</dbReference>
<dbReference type="Pfam" id="PF01041">
    <property type="entry name" value="DegT_DnrJ_EryC1"/>
    <property type="match status" value="1"/>
</dbReference>
<comment type="caution">
    <text evidence="4">The sequence shown here is derived from an EMBL/GenBank/DDBJ whole genome shotgun (WGS) entry which is preliminary data.</text>
</comment>
<dbReference type="Gene3D" id="3.90.1150.10">
    <property type="entry name" value="Aspartate Aminotransferase, domain 1"/>
    <property type="match status" value="1"/>
</dbReference>
<evidence type="ECO:0000313" key="4">
    <source>
        <dbReference type="EMBL" id="GAA3632495.1"/>
    </source>
</evidence>
<organism evidence="4 5">
    <name type="scientific">Microlunatus ginsengisoli</name>
    <dbReference type="NCBI Taxonomy" id="363863"/>
    <lineage>
        <taxon>Bacteria</taxon>
        <taxon>Bacillati</taxon>
        <taxon>Actinomycetota</taxon>
        <taxon>Actinomycetes</taxon>
        <taxon>Propionibacteriales</taxon>
        <taxon>Propionibacteriaceae</taxon>
        <taxon>Microlunatus</taxon>
    </lineage>
</organism>
<evidence type="ECO:0000313" key="5">
    <source>
        <dbReference type="Proteomes" id="UP001501490"/>
    </source>
</evidence>